<dbReference type="InterPro" id="IPR001279">
    <property type="entry name" value="Metallo-B-lactamas"/>
</dbReference>
<dbReference type="AlphaFoldDB" id="A0A8J7DCA5"/>
<sequence length="551" mass="61527">MTELSCFPYAVGHSDEGVCLGIQIGPYYGLLDCGLADIALLRQARRADFAFCSHAHTDHAQGLRSLSEAFPGLPVYGSEVTARLLPLNWPNHPTSRFCRGLPWRTPIELAQGLTAQIWPAGHLPGAACLLLTYTTPQRTYSIFYTGDCFLSNGRLVEGLPLTELRGLRPDVLIVDGTYGTARHPHRRQQENQLAERVNKSLDSGTCVVFPAPVLGLGQELLMLTRSHHHFTGQPIDIWVDATIAGGCDAYLELLPYFPSAVQNFAQHQALFWDERVLPLARRLPTEAPLTVEQPAIFITHPTTHPAHYCHSYDGEWTVFLPYDSDLSLWQAQPVDERIELVGYDWLDALKTTTASGTVQVESYTMTNHCDGVGTTQLIHNLRPQHVIFTHGAADKLAELASLEELQSRYQLHLSTAHQPIELPLAESFWQPEPLRETAYEGEVEAAAHELMMRLPPHLAKDPRWVQLSDTGIIEARWQGDQLVIRGLNQQELLQSSARQATSVAHTCYYCRHLRGQRCRNSASPLFGLKVTPEGSCPVFERARQGPEFELS</sequence>
<feature type="domain" description="Metallo-beta-lactamase" evidence="1">
    <location>
        <begin position="5"/>
        <end position="185"/>
    </location>
</feature>
<evidence type="ECO:0000313" key="3">
    <source>
        <dbReference type="Proteomes" id="UP000636505"/>
    </source>
</evidence>
<dbReference type="SUPFAM" id="SSF56281">
    <property type="entry name" value="Metallo-hydrolase/oxidoreductase"/>
    <property type="match status" value="1"/>
</dbReference>
<dbReference type="InterPro" id="IPR036866">
    <property type="entry name" value="RibonucZ/Hydroxyglut_hydro"/>
</dbReference>
<proteinExistence type="predicted"/>
<comment type="caution">
    <text evidence="2">The sequence shown here is derived from an EMBL/GenBank/DDBJ whole genome shotgun (WGS) entry which is preliminary data.</text>
</comment>
<dbReference type="Proteomes" id="UP000636505">
    <property type="component" value="Unassembled WGS sequence"/>
</dbReference>
<dbReference type="InterPro" id="IPR050698">
    <property type="entry name" value="MBL"/>
</dbReference>
<dbReference type="Gene3D" id="3.60.15.10">
    <property type="entry name" value="Ribonuclease Z/Hydroxyacylglutathione hydrolase-like"/>
    <property type="match status" value="1"/>
</dbReference>
<dbReference type="RefSeq" id="WP_193908814.1">
    <property type="nucleotide sequence ID" value="NZ_JADEXG010000038.1"/>
</dbReference>
<dbReference type="Pfam" id="PF12706">
    <property type="entry name" value="Lactamase_B_2"/>
    <property type="match status" value="1"/>
</dbReference>
<dbReference type="PANTHER" id="PTHR11203">
    <property type="entry name" value="CLEAVAGE AND POLYADENYLATION SPECIFICITY FACTOR FAMILY MEMBER"/>
    <property type="match status" value="1"/>
</dbReference>
<dbReference type="SMART" id="SM00849">
    <property type="entry name" value="Lactamase_B"/>
    <property type="match status" value="1"/>
</dbReference>
<dbReference type="GO" id="GO:0004521">
    <property type="term" value="F:RNA endonuclease activity"/>
    <property type="evidence" value="ECO:0007669"/>
    <property type="project" value="TreeGrafter"/>
</dbReference>
<name>A0A8J7DCA5_9CYAN</name>
<keyword evidence="3" id="KW-1185">Reference proteome</keyword>
<organism evidence="2 3">
    <name type="scientific">Vasconcelosia minhoensis LEGE 07310</name>
    <dbReference type="NCBI Taxonomy" id="915328"/>
    <lineage>
        <taxon>Bacteria</taxon>
        <taxon>Bacillati</taxon>
        <taxon>Cyanobacteriota</taxon>
        <taxon>Cyanophyceae</taxon>
        <taxon>Nodosilineales</taxon>
        <taxon>Cymatolegaceae</taxon>
        <taxon>Vasconcelosia</taxon>
        <taxon>Vasconcelosia minhoensis</taxon>
    </lineage>
</organism>
<evidence type="ECO:0000259" key="1">
    <source>
        <dbReference type="SMART" id="SM00849"/>
    </source>
</evidence>
<evidence type="ECO:0000313" key="2">
    <source>
        <dbReference type="EMBL" id="MBE9078697.1"/>
    </source>
</evidence>
<accession>A0A8J7DCA5</accession>
<dbReference type="PANTHER" id="PTHR11203:SF37">
    <property type="entry name" value="INTEGRATOR COMPLEX SUBUNIT 11"/>
    <property type="match status" value="1"/>
</dbReference>
<reference evidence="2" key="1">
    <citation type="submission" date="2020-10" db="EMBL/GenBank/DDBJ databases">
        <authorList>
            <person name="Castelo-Branco R."/>
            <person name="Eusebio N."/>
            <person name="Adriana R."/>
            <person name="Vieira A."/>
            <person name="Brugerolle De Fraissinette N."/>
            <person name="Rezende De Castro R."/>
            <person name="Schneider M.P."/>
            <person name="Vasconcelos V."/>
            <person name="Leao P.N."/>
        </authorList>
    </citation>
    <scope>NUCLEOTIDE SEQUENCE</scope>
    <source>
        <strain evidence="2">LEGE 07310</strain>
    </source>
</reference>
<protein>
    <submittedName>
        <fullName evidence="2">MBL fold metallo-hydrolase</fullName>
    </submittedName>
</protein>
<dbReference type="EMBL" id="JADEXG010000038">
    <property type="protein sequence ID" value="MBE9078697.1"/>
    <property type="molecule type" value="Genomic_DNA"/>
</dbReference>
<gene>
    <name evidence="2" type="ORF">IQ241_15575</name>
</gene>